<reference evidence="2" key="2">
    <citation type="submission" date="2025-09" db="UniProtKB">
        <authorList>
            <consortium name="Ensembl"/>
        </authorList>
    </citation>
    <scope>IDENTIFICATION</scope>
</reference>
<dbReference type="Pfam" id="PF01352">
    <property type="entry name" value="KRAB"/>
    <property type="match status" value="1"/>
</dbReference>
<dbReference type="AlphaFoldDB" id="A0A8C5YPD1"/>
<dbReference type="SUPFAM" id="SSF109640">
    <property type="entry name" value="KRAB domain (Kruppel-associated box)"/>
    <property type="match status" value="1"/>
</dbReference>
<dbReference type="PROSITE" id="PS50805">
    <property type="entry name" value="KRAB"/>
    <property type="match status" value="1"/>
</dbReference>
<dbReference type="InterPro" id="IPR050169">
    <property type="entry name" value="Krueppel_C2H2_ZnF"/>
</dbReference>
<name>A0A8C5YPD1_MARMA</name>
<evidence type="ECO:0000313" key="3">
    <source>
        <dbReference type="Proteomes" id="UP000694407"/>
    </source>
</evidence>
<dbReference type="PANTHER" id="PTHR23232:SF163">
    <property type="entry name" value="ZINC FINGER PROTEIN 589"/>
    <property type="match status" value="1"/>
</dbReference>
<sequence>FSKFKQAMEVLTFRDVAIGFTEEEWECLQPSQKNLYIDVMLENYRNLAFLKFSPPLPQRLPGHRELGTIESAFWDIDRCCKIPWIFSSKCWIINKDVFYLFKRLVV</sequence>
<feature type="domain" description="KRAB" evidence="1">
    <location>
        <begin position="11"/>
        <end position="79"/>
    </location>
</feature>
<dbReference type="InterPro" id="IPR036051">
    <property type="entry name" value="KRAB_dom_sf"/>
</dbReference>
<dbReference type="SMART" id="SM00349">
    <property type="entry name" value="KRAB"/>
    <property type="match status" value="1"/>
</dbReference>
<organism evidence="2 3">
    <name type="scientific">Marmota marmota marmota</name>
    <name type="common">Alpine marmot</name>
    <dbReference type="NCBI Taxonomy" id="9994"/>
    <lineage>
        <taxon>Eukaryota</taxon>
        <taxon>Metazoa</taxon>
        <taxon>Chordata</taxon>
        <taxon>Craniata</taxon>
        <taxon>Vertebrata</taxon>
        <taxon>Euteleostomi</taxon>
        <taxon>Mammalia</taxon>
        <taxon>Eutheria</taxon>
        <taxon>Euarchontoglires</taxon>
        <taxon>Glires</taxon>
        <taxon>Rodentia</taxon>
        <taxon>Sciuromorpha</taxon>
        <taxon>Sciuridae</taxon>
        <taxon>Xerinae</taxon>
        <taxon>Marmotini</taxon>
        <taxon>Marmota</taxon>
    </lineage>
</organism>
<dbReference type="GeneTree" id="ENSGT01150000286936"/>
<dbReference type="PANTHER" id="PTHR23232">
    <property type="entry name" value="KRAB DOMAIN C2H2 ZINC FINGER"/>
    <property type="match status" value="1"/>
</dbReference>
<dbReference type="CDD" id="cd07765">
    <property type="entry name" value="KRAB_A-box"/>
    <property type="match status" value="1"/>
</dbReference>
<keyword evidence="3" id="KW-1185">Reference proteome</keyword>
<dbReference type="Proteomes" id="UP000694407">
    <property type="component" value="Unplaced"/>
</dbReference>
<evidence type="ECO:0000313" key="2">
    <source>
        <dbReference type="Ensembl" id="ENSMMMP00000002345.1"/>
    </source>
</evidence>
<dbReference type="InterPro" id="IPR001909">
    <property type="entry name" value="KRAB"/>
</dbReference>
<accession>A0A8C5YPD1</accession>
<dbReference type="GO" id="GO:0006355">
    <property type="term" value="P:regulation of DNA-templated transcription"/>
    <property type="evidence" value="ECO:0007669"/>
    <property type="project" value="InterPro"/>
</dbReference>
<reference evidence="2" key="1">
    <citation type="submission" date="2025-08" db="UniProtKB">
        <authorList>
            <consortium name="Ensembl"/>
        </authorList>
    </citation>
    <scope>IDENTIFICATION</scope>
</reference>
<dbReference type="Ensembl" id="ENSMMMT00000002630.1">
    <property type="protein sequence ID" value="ENSMMMP00000002345.1"/>
    <property type="gene ID" value="ENSMMMG00000002157.1"/>
</dbReference>
<evidence type="ECO:0000259" key="1">
    <source>
        <dbReference type="PROSITE" id="PS50805"/>
    </source>
</evidence>
<dbReference type="Gene3D" id="6.10.140.140">
    <property type="match status" value="1"/>
</dbReference>
<proteinExistence type="predicted"/>
<protein>
    <recommendedName>
        <fullName evidence="1">KRAB domain-containing protein</fullName>
    </recommendedName>
</protein>